<dbReference type="Pfam" id="PF01107">
    <property type="entry name" value="MP"/>
    <property type="match status" value="1"/>
</dbReference>
<keyword evidence="10" id="KW-1035">Host cytoplasm</keyword>
<gene>
    <name evidence="13" type="primary">p31</name>
    <name evidence="12" type="synonym">MP</name>
</gene>
<dbReference type="GeneID" id="4308465"/>
<keyword evidence="9" id="KW-1037">Host cytoskeleton</keyword>
<evidence type="ECO:0000256" key="6">
    <source>
        <dbReference type="ARBA" id="ARBA00022884"/>
    </source>
</evidence>
<evidence type="ECO:0000256" key="3">
    <source>
        <dbReference type="ARBA" id="ARBA00006984"/>
    </source>
</evidence>
<keyword evidence="14" id="KW-1185">Reference proteome</keyword>
<evidence type="ECO:0000256" key="5">
    <source>
        <dbReference type="ARBA" id="ARBA00022448"/>
    </source>
</evidence>
<comment type="similarity">
    <text evidence="3 12">Belongs to the tobamovirus movement protein family.</text>
</comment>
<evidence type="ECO:0000256" key="10">
    <source>
        <dbReference type="ARBA" id="ARBA00023200"/>
    </source>
</evidence>
<keyword evidence="8" id="KW-1031">Host cell junction</keyword>
<reference evidence="13 14" key="1">
    <citation type="journal article" date="2006" name="Arch. Virol.">
        <title>The phylogenetic structure of the cluster of tobamovirus species serologically related to ribgrass mosaic virus (RMV) and the sequence of streptocarpus flower break virus (SFBV).</title>
        <authorList>
            <person name="Heinze C."/>
            <person name="Lesemann D.E."/>
            <person name="Ilmberger N."/>
            <person name="Willingmann P."/>
            <person name="Adam G."/>
        </authorList>
    </citation>
    <scope>NUCLEOTIDE SEQUENCE [LARGE SCALE GENOMIC DNA]</scope>
</reference>
<evidence type="ECO:0000313" key="13">
    <source>
        <dbReference type="EMBL" id="CAJ13998.1"/>
    </source>
</evidence>
<keyword evidence="6 12" id="KW-0694">RNA-binding</keyword>
<dbReference type="EMBL" id="AM040955">
    <property type="protein sequence ID" value="CAJ13998.1"/>
    <property type="molecule type" value="Genomic_RNA"/>
</dbReference>
<dbReference type="Proteomes" id="UP000201645">
    <property type="component" value="Segment"/>
</dbReference>
<evidence type="ECO:0000256" key="2">
    <source>
        <dbReference type="ARBA" id="ARBA00004621"/>
    </source>
</evidence>
<comment type="subcellular location">
    <subcellularLocation>
        <location evidence="2">Host cell junction</location>
        <location evidence="2">Host plasmodesma</location>
    </subcellularLocation>
    <subcellularLocation>
        <location evidence="1">Host cytoplasm</location>
        <location evidence="1">Host cytoskeleton</location>
    </subcellularLocation>
</comment>
<dbReference type="OrthoDB" id="8677at10239"/>
<dbReference type="KEGG" id="vg:4308465"/>
<dbReference type="InterPro" id="IPR001022">
    <property type="entry name" value="TMV_movement"/>
</dbReference>
<organism evidence="13 14">
    <name type="scientific">Streptocarpus flower break virus</name>
    <dbReference type="NCBI Taxonomy" id="335187"/>
    <lineage>
        <taxon>Viruses</taxon>
        <taxon>Riboviria</taxon>
        <taxon>Orthornavirae</taxon>
        <taxon>Kitrinoviricota</taxon>
        <taxon>Alsuviricetes</taxon>
        <taxon>Martellivirales</taxon>
        <taxon>Virgaviridae</taxon>
        <taxon>Tobamovirus</taxon>
        <taxon>Tobamovirus streptocarpi</taxon>
    </lineage>
</organism>
<name>Q1XF43_9VIRU</name>
<comment type="function">
    <text evidence="12">Transports viral genome to neighboring plant cells directly through plasmosdesmata, without any budding. The movement protein allows efficient cell to cell propagation, by bypassing the host cell wall barrier. Forms a ribonucleoprotein complex with viral RNA.</text>
</comment>
<evidence type="ECO:0000256" key="11">
    <source>
        <dbReference type="ARBA" id="ARBA00030527"/>
    </source>
</evidence>
<evidence type="ECO:0000313" key="14">
    <source>
        <dbReference type="Proteomes" id="UP000201645"/>
    </source>
</evidence>
<evidence type="ECO:0000256" key="7">
    <source>
        <dbReference type="ARBA" id="ARBA00023031"/>
    </source>
</evidence>
<proteinExistence type="inferred from homology"/>
<dbReference type="GO" id="GO:0044163">
    <property type="term" value="C:host cytoskeleton"/>
    <property type="evidence" value="ECO:0007669"/>
    <property type="project" value="UniProtKB-SubCell"/>
</dbReference>
<keyword evidence="7 12" id="KW-0916">Viral movement protein</keyword>
<dbReference type="GO" id="GO:0003723">
    <property type="term" value="F:RNA binding"/>
    <property type="evidence" value="ECO:0007669"/>
    <property type="project" value="UniProtKB-KW"/>
</dbReference>
<evidence type="ECO:0000256" key="1">
    <source>
        <dbReference type="ARBA" id="ARBA00004133"/>
    </source>
</evidence>
<evidence type="ECO:0000256" key="4">
    <source>
        <dbReference type="ARBA" id="ARBA00014660"/>
    </source>
</evidence>
<evidence type="ECO:0000256" key="8">
    <source>
        <dbReference type="ARBA" id="ARBA00023081"/>
    </source>
</evidence>
<dbReference type="RefSeq" id="YP_762619.1">
    <property type="nucleotide sequence ID" value="NC_008365.1"/>
</dbReference>
<evidence type="ECO:0000256" key="12">
    <source>
        <dbReference type="RuleBase" id="RU004373"/>
    </source>
</evidence>
<protein>
    <recommendedName>
        <fullName evidence="4 12">Movement protein</fullName>
    </recommendedName>
    <alternativeName>
        <fullName evidence="11 12">Cell-to-cell transport protein</fullName>
    </alternativeName>
</protein>
<sequence>MAIVLSKPKVSEFLNLTKAEEILPKFLTRLKTVAISTRDVVSVKGTTDLVDIDLLRDVPVNNWRYVGIVGIVASGEWLLPDNVSGGVAISFVDKRLVDSREAILGTYRAAAVEKRFQFKLIPNYFVSQEDALRRPWQVQVSLKGLKFEEGFSPLTLEFVSVVVCANSVVTKGLRERLNNVGDPNVEVSEVVVDEFVDSISASQSLSRARNKYVRGNGKVGNNSGGFSKYNRHQPERFAGKAMYNSKNVVRGGTSEPTAILHKRMGGSNSIDESLFSVAESDLSDSGCA</sequence>
<accession>Q1XF43</accession>
<dbReference type="GO" id="GO:0044219">
    <property type="term" value="C:host cell plasmodesma"/>
    <property type="evidence" value="ECO:0007669"/>
    <property type="project" value="UniProtKB-SubCell"/>
</dbReference>
<dbReference type="InterPro" id="IPR028919">
    <property type="entry name" value="Viral_movement"/>
</dbReference>
<keyword evidence="5 12" id="KW-0813">Transport</keyword>
<dbReference type="PRINTS" id="PR00964">
    <property type="entry name" value="MOVEMENT"/>
</dbReference>
<dbReference type="GO" id="GO:0046740">
    <property type="term" value="P:transport of virus in host, cell to cell"/>
    <property type="evidence" value="ECO:0007669"/>
    <property type="project" value="UniProtKB-KW"/>
</dbReference>
<evidence type="ECO:0000256" key="9">
    <source>
        <dbReference type="ARBA" id="ARBA00023111"/>
    </source>
</evidence>